<keyword evidence="2" id="KW-0813">Transport</keyword>
<proteinExistence type="inferred from homology"/>
<dbReference type="PANTHER" id="PTHR45663">
    <property type="entry name" value="GEO12009P1"/>
    <property type="match status" value="1"/>
</dbReference>
<dbReference type="SUPFAM" id="SSF52833">
    <property type="entry name" value="Thioredoxin-like"/>
    <property type="match status" value="1"/>
</dbReference>
<dbReference type="Proteomes" id="UP000243680">
    <property type="component" value="Chromosome 1"/>
</dbReference>
<dbReference type="InterPro" id="IPR011990">
    <property type="entry name" value="TPR-like_helical_dom_sf"/>
</dbReference>
<sequence>MDTTLATFEKDVIEASLDTPVLVDFWAPWCGPCKTLGPLLEKLESDYEGRWKLVKVNVDENQELAAHFQTRSIPHVIAFADGRPVDQFVGVLPEGQLRAFLDRLLPAPEEAERRAAQLAAAEARFDDARAHLEAALALNPGFDDARLDLIELLLAANHVDAARAETERLSPQTVQNNGDPRLQAIQTRFDALAATADLPPTDALEARIAANPADLDARFDLAQSLIARRAYEGALAQLLEIVVRDRAYGDDLGRKTMISVFELAGDRPDLVAAWRRKLSMALN</sequence>
<dbReference type="EMBL" id="CP013420">
    <property type="protein sequence ID" value="AOJ76096.1"/>
    <property type="molecule type" value="Genomic_DNA"/>
</dbReference>
<protein>
    <recommendedName>
        <fullName evidence="6">Thioredoxin</fullName>
    </recommendedName>
</protein>
<dbReference type="FunFam" id="3.40.30.10:FF:000001">
    <property type="entry name" value="Thioredoxin"/>
    <property type="match status" value="1"/>
</dbReference>
<keyword evidence="4" id="KW-1015">Disulfide bond</keyword>
<comment type="similarity">
    <text evidence="1">Belongs to the thioredoxin family.</text>
</comment>
<evidence type="ECO:0000259" key="7">
    <source>
        <dbReference type="PROSITE" id="PS51352"/>
    </source>
</evidence>
<dbReference type="AlphaFoldDB" id="A0A1B4LG19"/>
<evidence type="ECO:0000256" key="1">
    <source>
        <dbReference type="ARBA" id="ARBA00008987"/>
    </source>
</evidence>
<dbReference type="InterPro" id="IPR013766">
    <property type="entry name" value="Thioredoxin_domain"/>
</dbReference>
<name>A0A1B4LG19_9BURK</name>
<evidence type="ECO:0000256" key="3">
    <source>
        <dbReference type="ARBA" id="ARBA00022982"/>
    </source>
</evidence>
<evidence type="ECO:0000256" key="4">
    <source>
        <dbReference type="ARBA" id="ARBA00023157"/>
    </source>
</evidence>
<evidence type="ECO:0000313" key="9">
    <source>
        <dbReference type="Proteomes" id="UP000243680"/>
    </source>
</evidence>
<dbReference type="GO" id="GO:0015035">
    <property type="term" value="F:protein-disulfide reductase activity"/>
    <property type="evidence" value="ECO:0007669"/>
    <property type="project" value="UniProtKB-UniRule"/>
</dbReference>
<gene>
    <name evidence="8" type="ORF">WJ35_14200</name>
</gene>
<dbReference type="GO" id="GO:0005829">
    <property type="term" value="C:cytosol"/>
    <property type="evidence" value="ECO:0007669"/>
    <property type="project" value="TreeGrafter"/>
</dbReference>
<dbReference type="CDD" id="cd02947">
    <property type="entry name" value="TRX_family"/>
    <property type="match status" value="1"/>
</dbReference>
<organism evidence="8 9">
    <name type="scientific">Burkholderia ubonensis</name>
    <dbReference type="NCBI Taxonomy" id="101571"/>
    <lineage>
        <taxon>Bacteria</taxon>
        <taxon>Pseudomonadati</taxon>
        <taxon>Pseudomonadota</taxon>
        <taxon>Betaproteobacteria</taxon>
        <taxon>Burkholderiales</taxon>
        <taxon>Burkholderiaceae</taxon>
        <taxon>Burkholderia</taxon>
        <taxon>Burkholderia cepacia complex</taxon>
    </lineage>
</organism>
<dbReference type="PROSITE" id="PS51352">
    <property type="entry name" value="THIOREDOXIN_2"/>
    <property type="match status" value="1"/>
</dbReference>
<keyword evidence="5" id="KW-0676">Redox-active center</keyword>
<dbReference type="InterPro" id="IPR017937">
    <property type="entry name" value="Thioredoxin_CS"/>
</dbReference>
<dbReference type="RefSeq" id="WP_069239342.1">
    <property type="nucleotide sequence ID" value="NZ_CP013420.1"/>
</dbReference>
<keyword evidence="3" id="KW-0249">Electron transport</keyword>
<dbReference type="InterPro" id="IPR005746">
    <property type="entry name" value="Thioredoxin"/>
</dbReference>
<dbReference type="PANTHER" id="PTHR45663:SF11">
    <property type="entry name" value="GEO12009P1"/>
    <property type="match status" value="1"/>
</dbReference>
<dbReference type="GO" id="GO:0045454">
    <property type="term" value="P:cell redox homeostasis"/>
    <property type="evidence" value="ECO:0007669"/>
    <property type="project" value="TreeGrafter"/>
</dbReference>
<evidence type="ECO:0000256" key="2">
    <source>
        <dbReference type="ARBA" id="ARBA00022448"/>
    </source>
</evidence>
<dbReference type="PROSITE" id="PS00194">
    <property type="entry name" value="THIOREDOXIN_1"/>
    <property type="match status" value="1"/>
</dbReference>
<evidence type="ECO:0000313" key="8">
    <source>
        <dbReference type="EMBL" id="AOJ76096.1"/>
    </source>
</evidence>
<feature type="domain" description="Thioredoxin" evidence="7">
    <location>
        <begin position="1"/>
        <end position="106"/>
    </location>
</feature>
<evidence type="ECO:0000256" key="6">
    <source>
        <dbReference type="NCBIfam" id="TIGR01068"/>
    </source>
</evidence>
<dbReference type="SUPFAM" id="SSF48452">
    <property type="entry name" value="TPR-like"/>
    <property type="match status" value="1"/>
</dbReference>
<dbReference type="Pfam" id="PF00085">
    <property type="entry name" value="Thioredoxin"/>
    <property type="match status" value="1"/>
</dbReference>
<dbReference type="GO" id="GO:0006950">
    <property type="term" value="P:response to stress"/>
    <property type="evidence" value="ECO:0007669"/>
    <property type="project" value="UniProtKB-ARBA"/>
</dbReference>
<dbReference type="Gene3D" id="3.40.30.10">
    <property type="entry name" value="Glutaredoxin"/>
    <property type="match status" value="1"/>
</dbReference>
<dbReference type="Gene3D" id="1.25.40.10">
    <property type="entry name" value="Tetratricopeptide repeat domain"/>
    <property type="match status" value="2"/>
</dbReference>
<reference evidence="8 9" key="1">
    <citation type="submission" date="2015-12" db="EMBL/GenBank/DDBJ databases">
        <title>Diversity of Burkholderia near neighbor genomes.</title>
        <authorList>
            <person name="Sahl J."/>
            <person name="Wagner D."/>
            <person name="Keim P."/>
        </authorList>
    </citation>
    <scope>NUCLEOTIDE SEQUENCE [LARGE SCALE GENOMIC DNA]</scope>
    <source>
        <strain evidence="8 9">MSMB0783</strain>
    </source>
</reference>
<dbReference type="NCBIfam" id="TIGR01068">
    <property type="entry name" value="thioredoxin"/>
    <property type="match status" value="1"/>
</dbReference>
<dbReference type="Pfam" id="PF14561">
    <property type="entry name" value="TPR_20"/>
    <property type="match status" value="1"/>
</dbReference>
<evidence type="ECO:0000256" key="5">
    <source>
        <dbReference type="ARBA" id="ARBA00023284"/>
    </source>
</evidence>
<accession>A0A1B4LG19</accession>
<dbReference type="InterPro" id="IPR036249">
    <property type="entry name" value="Thioredoxin-like_sf"/>
</dbReference>
<dbReference type="Pfam" id="PF14559">
    <property type="entry name" value="TPR_19"/>
    <property type="match status" value="1"/>
</dbReference>